<feature type="region of interest" description="Disordered" evidence="3">
    <location>
        <begin position="1"/>
        <end position="76"/>
    </location>
</feature>
<dbReference type="OrthoDB" id="288703at2759"/>
<dbReference type="GO" id="GO:0042273">
    <property type="term" value="P:ribosomal large subunit biogenesis"/>
    <property type="evidence" value="ECO:0007669"/>
    <property type="project" value="TreeGrafter"/>
</dbReference>
<evidence type="ECO:0000313" key="6">
    <source>
        <dbReference type="Proteomes" id="UP000323386"/>
    </source>
</evidence>
<dbReference type="GO" id="GO:0051082">
    <property type="term" value="F:unfolded protein binding"/>
    <property type="evidence" value="ECO:0007669"/>
    <property type="project" value="TreeGrafter"/>
</dbReference>
<dbReference type="Pfam" id="PF25567">
    <property type="entry name" value="TPR_SYO1"/>
    <property type="match status" value="1"/>
</dbReference>
<dbReference type="Proteomes" id="UP000323386">
    <property type="component" value="Unassembled WGS sequence"/>
</dbReference>
<feature type="domain" description="SYO1-like TPR repeats" evidence="4">
    <location>
        <begin position="805"/>
        <end position="1109"/>
    </location>
</feature>
<dbReference type="InterPro" id="IPR000225">
    <property type="entry name" value="Armadillo"/>
</dbReference>
<dbReference type="PROSITE" id="PS50176">
    <property type="entry name" value="ARM_REPEAT"/>
    <property type="match status" value="1"/>
</dbReference>
<feature type="compositionally biased region" description="Low complexity" evidence="3">
    <location>
        <begin position="65"/>
        <end position="76"/>
    </location>
</feature>
<feature type="compositionally biased region" description="Acidic residues" evidence="3">
    <location>
        <begin position="721"/>
        <end position="737"/>
    </location>
</feature>
<dbReference type="Pfam" id="PF00514">
    <property type="entry name" value="Arm"/>
    <property type="match status" value="1"/>
</dbReference>
<feature type="repeat" description="ARM" evidence="2">
    <location>
        <begin position="161"/>
        <end position="189"/>
    </location>
</feature>
<gene>
    <name evidence="5" type="ORF">PSFLO_03732</name>
</gene>
<dbReference type="PANTHER" id="PTHR13347:SF1">
    <property type="entry name" value="HEAT REPEAT-CONTAINING PROTEIN 3"/>
    <property type="match status" value="1"/>
</dbReference>
<feature type="region of interest" description="Disordered" evidence="3">
    <location>
        <begin position="708"/>
        <end position="737"/>
    </location>
</feature>
<sequence>MWSESPTPSSPCLGFQVHTNDLPGTPSKTGDGPPRASKMPKSGFDPQRHQRKTARHNPLGSKKGSQPSSAATVQATSAALQAIKEQTRKAAGNGASASPAEQIVPLLQNLPLPSAPKEQQASVNSGDKIWSLASVSLLLSPSSGHTLAEVKQNRKLLLSKDIVARLIHALQSDTNVEVRREASGALRNLCVDAGFDVRGEVANKGGVAAVLGAMRWAANALGFDVDGLSASPSKSSEQGSNEMFVDGAPSAAEELEKKRALLAKPIDKMNKKEKRHATRIAAAMGKSLEQVAGQTLSAEDEKVLGASDDAIAASASTNVNSASSSTGNSEPFIALDAETRKGLLEMSENLATITWCLCECGGNPFAKLVTWKWLDEDLVGAAAASEIPGQGLSAWLCGSIALGCRAASVLSVAGPDGARPSGSSDPIASLKNEELSLILDLALASANALCGLTDGGEADFVDGLLGRPSSSVKSDGAKKKGAKPLKPVVLPVVESLEQQAEGATKRLVQIDRAIVLLEACVQTDHTSLDKLKRYVLSQTTMLGVLASGALRNVAAAVDKTKASGGAFAGARKKKQAAFTSSNVFVPGRKDGEAALSLKRYEEAHILPALLQLLAAVDCTALARDLEGQGVVEPAQSDAGNNDGAQAKLQVRAEEKAQTLSLAIEILAEMASGFDLAKGGEADDEWQEDLDAEAASDEEMDEDVDVDIADGDTDNALAGETAADDGEGDDDDDDDDKMADEDTFAEAVKRGGGIRFESIAPTLCHLVLPTNGVPALADVLLPLARPFESSFPSLVSSTSASSGASSAQKQAPTLLRAIHLRSLSVLNNALLRLATFAAPPPSQPVSGLKEARRLAAFRSWLSGDAGAGSRLTTTFQALYEVARGCASVPAVANATPALSATHSIVEPLPSSVAASSTGNTEKQDGLQIVETCIGSMWSIARCLEGTVPLSWTAGSVVLPSSPGAESAELISALMASYHTASSDNMKVKAISLLATIARAANVSLPLNEKIAFFLLSILEAVPDRPTAAGSAASAESVVAAINGLVDTFADENSHYDVNFRRGDMLKRCRATVFKCRAVVKCIDRRRHLSLRAIAEEAAENWMAFVEYRQGLKL</sequence>
<dbReference type="PANTHER" id="PTHR13347">
    <property type="entry name" value="HEAT REPEAT-CONTAINING PROTEIN 3"/>
    <property type="match status" value="1"/>
</dbReference>
<dbReference type="Gene3D" id="1.25.10.10">
    <property type="entry name" value="Leucine-rich Repeat Variant"/>
    <property type="match status" value="1"/>
</dbReference>
<evidence type="ECO:0000313" key="5">
    <source>
        <dbReference type="EMBL" id="SPO38255.1"/>
    </source>
</evidence>
<dbReference type="InterPro" id="IPR052616">
    <property type="entry name" value="SYO1-like"/>
</dbReference>
<protein>
    <recommendedName>
        <fullName evidence="4">SYO1-like TPR repeats domain-containing protein</fullName>
    </recommendedName>
</protein>
<name>A0A5C3F2L6_9BASI</name>
<evidence type="ECO:0000256" key="3">
    <source>
        <dbReference type="SAM" id="MobiDB-lite"/>
    </source>
</evidence>
<reference evidence="5 6" key="1">
    <citation type="submission" date="2018-03" db="EMBL/GenBank/DDBJ databases">
        <authorList>
            <person name="Guldener U."/>
        </authorList>
    </citation>
    <scope>NUCLEOTIDE SEQUENCE [LARGE SCALE GENOMIC DNA]</scope>
    <source>
        <strain evidence="5 6">DAOM196992</strain>
    </source>
</reference>
<dbReference type="InterPro" id="IPR016024">
    <property type="entry name" value="ARM-type_fold"/>
</dbReference>
<accession>A0A5C3F2L6</accession>
<keyword evidence="6" id="KW-1185">Reference proteome</keyword>
<organism evidence="5 6">
    <name type="scientific">Pseudozyma flocculosa</name>
    <dbReference type="NCBI Taxonomy" id="84751"/>
    <lineage>
        <taxon>Eukaryota</taxon>
        <taxon>Fungi</taxon>
        <taxon>Dikarya</taxon>
        <taxon>Basidiomycota</taxon>
        <taxon>Ustilaginomycotina</taxon>
        <taxon>Ustilaginomycetes</taxon>
        <taxon>Ustilaginales</taxon>
        <taxon>Ustilaginaceae</taxon>
        <taxon>Pseudozyma</taxon>
    </lineage>
</organism>
<dbReference type="AlphaFoldDB" id="A0A5C3F2L6"/>
<dbReference type="SUPFAM" id="SSF48371">
    <property type="entry name" value="ARM repeat"/>
    <property type="match status" value="1"/>
</dbReference>
<evidence type="ECO:0000259" key="4">
    <source>
        <dbReference type="Pfam" id="PF25567"/>
    </source>
</evidence>
<dbReference type="EMBL" id="OOIP01000009">
    <property type="protein sequence ID" value="SPO38255.1"/>
    <property type="molecule type" value="Genomic_DNA"/>
</dbReference>
<dbReference type="GO" id="GO:0006606">
    <property type="term" value="P:protein import into nucleus"/>
    <property type="evidence" value="ECO:0007669"/>
    <property type="project" value="TreeGrafter"/>
</dbReference>
<evidence type="ECO:0000256" key="2">
    <source>
        <dbReference type="PROSITE-ProRule" id="PRU00259"/>
    </source>
</evidence>
<comment type="similarity">
    <text evidence="1">Belongs to the nuclear import and ribosome assembly adapter family.</text>
</comment>
<dbReference type="InterPro" id="IPR057990">
    <property type="entry name" value="TPR_SYO1"/>
</dbReference>
<proteinExistence type="inferred from homology"/>
<dbReference type="InterPro" id="IPR011989">
    <property type="entry name" value="ARM-like"/>
</dbReference>
<evidence type="ECO:0000256" key="1">
    <source>
        <dbReference type="ARBA" id="ARBA00049983"/>
    </source>
</evidence>